<keyword evidence="8" id="KW-0963">Cytoplasm</keyword>
<dbReference type="InterPro" id="IPR019191">
    <property type="entry name" value="Essential_protein_Yae1_N"/>
</dbReference>
<evidence type="ECO:0000313" key="13">
    <source>
        <dbReference type="Proteomes" id="UP000018144"/>
    </source>
</evidence>
<feature type="domain" description="Essential protein Yae1 N-terminal" evidence="11">
    <location>
        <begin position="90"/>
        <end position="128"/>
    </location>
</feature>
<dbReference type="InterPro" id="IPR038881">
    <property type="entry name" value="Yae1-like"/>
</dbReference>
<dbReference type="eggNOG" id="KOG4774">
    <property type="taxonomic scope" value="Eukaryota"/>
</dbReference>
<evidence type="ECO:0000256" key="10">
    <source>
        <dbReference type="SAM" id="MobiDB-lite"/>
    </source>
</evidence>
<dbReference type="OrthoDB" id="20086at2759"/>
<dbReference type="OMA" id="QTHITLG"/>
<evidence type="ECO:0000256" key="9">
    <source>
        <dbReference type="ARBA" id="ARBA00023242"/>
    </source>
</evidence>
<feature type="compositionally biased region" description="Pro residues" evidence="10">
    <location>
        <begin position="11"/>
        <end position="22"/>
    </location>
</feature>
<comment type="subcellular location">
    <subcellularLocation>
        <location evidence="3">Cytoplasm</location>
    </subcellularLocation>
    <subcellularLocation>
        <location evidence="2">Nucleus</location>
    </subcellularLocation>
</comment>
<comment type="similarity">
    <text evidence="4">Belongs to the YAE1 family.</text>
</comment>
<feature type="compositionally biased region" description="Acidic residues" evidence="10">
    <location>
        <begin position="23"/>
        <end position="33"/>
    </location>
</feature>
<evidence type="ECO:0000313" key="12">
    <source>
        <dbReference type="EMBL" id="CCX10019.1"/>
    </source>
</evidence>
<protein>
    <recommendedName>
        <fullName evidence="7">Protein YAE1</fullName>
    </recommendedName>
    <alternativeName>
        <fullName evidence="6">Protein yae1</fullName>
    </alternativeName>
</protein>
<comment type="subunit">
    <text evidence="5">May form a complex with LTO1.</text>
</comment>
<evidence type="ECO:0000256" key="7">
    <source>
        <dbReference type="ARBA" id="ARBA00018400"/>
    </source>
</evidence>
<evidence type="ECO:0000256" key="8">
    <source>
        <dbReference type="ARBA" id="ARBA00022490"/>
    </source>
</evidence>
<dbReference type="STRING" id="1076935.U4L2F0"/>
<dbReference type="EMBL" id="HF935502">
    <property type="protein sequence ID" value="CCX10019.1"/>
    <property type="molecule type" value="Genomic_DNA"/>
</dbReference>
<organism evidence="12 13">
    <name type="scientific">Pyronema omphalodes (strain CBS 100304)</name>
    <name type="common">Pyronema confluens</name>
    <dbReference type="NCBI Taxonomy" id="1076935"/>
    <lineage>
        <taxon>Eukaryota</taxon>
        <taxon>Fungi</taxon>
        <taxon>Dikarya</taxon>
        <taxon>Ascomycota</taxon>
        <taxon>Pezizomycotina</taxon>
        <taxon>Pezizomycetes</taxon>
        <taxon>Pezizales</taxon>
        <taxon>Pyronemataceae</taxon>
        <taxon>Pyronema</taxon>
    </lineage>
</organism>
<accession>U4L2F0</accession>
<evidence type="ECO:0000256" key="6">
    <source>
        <dbReference type="ARBA" id="ARBA00017286"/>
    </source>
</evidence>
<dbReference type="GO" id="GO:0005634">
    <property type="term" value="C:nucleus"/>
    <property type="evidence" value="ECO:0007669"/>
    <property type="project" value="UniProtKB-SubCell"/>
</dbReference>
<sequence length="240" mass="26386">MDPTPTADPLATPPTPPATPPPVDDDIWGDSDSEFLPPSTSSYPVNSSSSSSSAPVAPSQDPTTPGEPNLSNPNTSADLLKLRQTHITLGYRDGISAAKGLFLQDGFDEGYPLGGRIGLRIGWILGVLQGLLRCWPEDEGVRKMLREAEMELDVGKVFGKEWWEGDGTWKWEVEKGDRATLDDVVDGFPVLKGWEERVRGLVREKGLELKHTGEIEVVKERVRQTEELEGVGERLKEVQI</sequence>
<keyword evidence="13" id="KW-1185">Reference proteome</keyword>
<feature type="compositionally biased region" description="Low complexity" evidence="10">
    <location>
        <begin position="37"/>
        <end position="59"/>
    </location>
</feature>
<dbReference type="GO" id="GO:0005737">
    <property type="term" value="C:cytoplasm"/>
    <property type="evidence" value="ECO:0007669"/>
    <property type="project" value="UniProtKB-SubCell"/>
</dbReference>
<dbReference type="PANTHER" id="PTHR18829">
    <property type="entry name" value="PROTEIN YAE1 HOMOLOG"/>
    <property type="match status" value="1"/>
</dbReference>
<name>U4L2F0_PYROM</name>
<dbReference type="AlphaFoldDB" id="U4L2F0"/>
<evidence type="ECO:0000256" key="4">
    <source>
        <dbReference type="ARBA" id="ARBA00007096"/>
    </source>
</evidence>
<evidence type="ECO:0000256" key="5">
    <source>
        <dbReference type="ARBA" id="ARBA00011427"/>
    </source>
</evidence>
<proteinExistence type="inferred from homology"/>
<keyword evidence="9" id="KW-0539">Nucleus</keyword>
<evidence type="ECO:0000259" key="11">
    <source>
        <dbReference type="Pfam" id="PF09811"/>
    </source>
</evidence>
<feature type="compositionally biased region" description="Low complexity" evidence="10">
    <location>
        <begin position="1"/>
        <end position="10"/>
    </location>
</feature>
<dbReference type="Pfam" id="PF09811">
    <property type="entry name" value="Yae1_N"/>
    <property type="match status" value="1"/>
</dbReference>
<comment type="function">
    <text evidence="1">The complex LTO1:YAE1 may function as a target specific adapter that probably recruits apo-RPLI1 to the cytosolic iron-sulfur protein assembly (CIA) complex machinery. May be required for biogenesis of the large ribosomal subunit and initiation of translation.</text>
</comment>
<evidence type="ECO:0000256" key="3">
    <source>
        <dbReference type="ARBA" id="ARBA00004496"/>
    </source>
</evidence>
<evidence type="ECO:0000256" key="2">
    <source>
        <dbReference type="ARBA" id="ARBA00004123"/>
    </source>
</evidence>
<feature type="region of interest" description="Disordered" evidence="10">
    <location>
        <begin position="1"/>
        <end position="76"/>
    </location>
</feature>
<gene>
    <name evidence="12" type="ORF">PCON_09612</name>
</gene>
<dbReference type="PANTHER" id="PTHR18829:SF0">
    <property type="entry name" value="PROTEIN YAE1 HOMOLOG"/>
    <property type="match status" value="1"/>
</dbReference>
<reference evidence="12 13" key="1">
    <citation type="journal article" date="2013" name="PLoS Genet.">
        <title>The genome and development-dependent transcriptomes of Pyronema confluens: a window into fungal evolution.</title>
        <authorList>
            <person name="Traeger S."/>
            <person name="Altegoer F."/>
            <person name="Freitag M."/>
            <person name="Gabaldon T."/>
            <person name="Kempken F."/>
            <person name="Kumar A."/>
            <person name="Marcet-Houben M."/>
            <person name="Poggeler S."/>
            <person name="Stajich J.E."/>
            <person name="Nowrousian M."/>
        </authorList>
    </citation>
    <scope>NUCLEOTIDE SEQUENCE [LARGE SCALE GENOMIC DNA]</scope>
    <source>
        <strain evidence="13">CBS 100304</strain>
        <tissue evidence="12">Vegetative mycelium</tissue>
    </source>
</reference>
<evidence type="ECO:0000256" key="1">
    <source>
        <dbReference type="ARBA" id="ARBA00003836"/>
    </source>
</evidence>
<dbReference type="Proteomes" id="UP000018144">
    <property type="component" value="Unassembled WGS sequence"/>
</dbReference>